<reference evidence="1" key="2">
    <citation type="submission" date="2025-08" db="UniProtKB">
        <authorList>
            <consortium name="Ensembl"/>
        </authorList>
    </citation>
    <scope>IDENTIFICATION</scope>
</reference>
<sequence>MSARAIESGEGHALGPLLPELLPEEEEESSQSSSQTSDGSSPGKAPHQGPDGSGSDPRGPPKSEGSNFYHYAGKTAAAVIGGALAVGSVPVVLGAMGFTGAGIAASSIAAKMMSAAAVANGGGVAAGSLVATLQSVASWSSGSWSFVSPSLSPLLVGNTVGGMRGAAGLSTSSNILLGSAGAKIGEKIGEKIGPWLWGSKKKGPSPPGSSTEEESSSHAGDDSAGPQDVSPQNDKTSASKNSSKNHKK</sequence>
<proteinExistence type="predicted"/>
<dbReference type="Ensembl" id="ENSOART00020051209.1">
    <property type="protein sequence ID" value="ENSOARP00020058047.1"/>
    <property type="gene ID" value="ENSOARG00020020236.2"/>
</dbReference>
<accession>A0AC11EFM8</accession>
<reference evidence="1" key="1">
    <citation type="submission" date="2020-11" db="EMBL/GenBank/DDBJ databases">
        <authorList>
            <person name="Davenport K.M."/>
            <person name="Bickhart D.M."/>
            <person name="Smith T.P.L."/>
            <person name="Murdoch B.M."/>
            <person name="Rosen B.D."/>
        </authorList>
    </citation>
    <scope>NUCLEOTIDE SEQUENCE [LARGE SCALE GENOMIC DNA]</scope>
    <source>
        <strain evidence="1">OAR_USU_Benz2616</strain>
    </source>
</reference>
<name>A0AC11EFM8_SHEEP</name>
<reference evidence="1" key="3">
    <citation type="submission" date="2025-09" db="UniProtKB">
        <authorList>
            <consortium name="Ensembl"/>
        </authorList>
    </citation>
    <scope>IDENTIFICATION</scope>
</reference>
<gene>
    <name evidence="1" type="primary">LOC101116867</name>
</gene>
<protein>
    <submittedName>
        <fullName evidence="1">Uncharacterized protein</fullName>
    </submittedName>
</protein>
<organism evidence="1">
    <name type="scientific">Ovis aries</name>
    <name type="common">Sheep</name>
    <dbReference type="NCBI Taxonomy" id="9940"/>
    <lineage>
        <taxon>Eukaryota</taxon>
        <taxon>Metazoa</taxon>
        <taxon>Chordata</taxon>
        <taxon>Craniata</taxon>
        <taxon>Vertebrata</taxon>
        <taxon>Euteleostomi</taxon>
        <taxon>Mammalia</taxon>
        <taxon>Eutheria</taxon>
        <taxon>Laurasiatheria</taxon>
        <taxon>Artiodactyla</taxon>
        <taxon>Ruminantia</taxon>
        <taxon>Pecora</taxon>
        <taxon>Bovidae</taxon>
        <taxon>Caprinae</taxon>
        <taxon>Ovis</taxon>
    </lineage>
</organism>
<evidence type="ECO:0000313" key="1">
    <source>
        <dbReference type="Ensembl" id="ENSOARP00020058047.1"/>
    </source>
</evidence>